<evidence type="ECO:0000256" key="12">
    <source>
        <dbReference type="PIRNR" id="PIRNR038995"/>
    </source>
</evidence>
<comment type="function">
    <text evidence="12">Component of the signal recognition particle (SRP) complex, a ribonucleoprotein complex that mediates the cotranslational targeting of secretory and membrane proteins to the endoplasmic reticulum (ER). The SRP complex interacts with the signal sequence in nascent secretory and membrane proteins and directs them to the membrane of the ER.</text>
</comment>
<dbReference type="GO" id="GO:0005047">
    <property type="term" value="F:signal recognition particle binding"/>
    <property type="evidence" value="ECO:0007669"/>
    <property type="project" value="InterPro"/>
</dbReference>
<dbReference type="PANTHER" id="PTHR12860:SF0">
    <property type="entry name" value="SIGNAL RECOGNITION PARTICLE SUBUNIT SRP68"/>
    <property type="match status" value="1"/>
</dbReference>
<dbReference type="EMBL" id="PQFF01000440">
    <property type="protein sequence ID" value="RHZ50001.1"/>
    <property type="molecule type" value="Genomic_DNA"/>
</dbReference>
<evidence type="ECO:0000256" key="2">
    <source>
        <dbReference type="ARBA" id="ARBA00004496"/>
    </source>
</evidence>
<dbReference type="AlphaFoldDB" id="A0A397GGE2"/>
<dbReference type="GO" id="GO:0005786">
    <property type="term" value="C:signal recognition particle, endoplasmic reticulum targeting"/>
    <property type="evidence" value="ECO:0007669"/>
    <property type="project" value="UniProtKB-KW"/>
</dbReference>
<dbReference type="GO" id="GO:0006614">
    <property type="term" value="P:SRP-dependent cotranslational protein targeting to membrane"/>
    <property type="evidence" value="ECO:0007669"/>
    <property type="project" value="InterPro"/>
</dbReference>
<dbReference type="GO" id="GO:0030942">
    <property type="term" value="F:endoplasmic reticulum signal peptide binding"/>
    <property type="evidence" value="ECO:0007669"/>
    <property type="project" value="InterPro"/>
</dbReference>
<organism evidence="13 14">
    <name type="scientific">Diversispora epigaea</name>
    <dbReference type="NCBI Taxonomy" id="1348612"/>
    <lineage>
        <taxon>Eukaryota</taxon>
        <taxon>Fungi</taxon>
        <taxon>Fungi incertae sedis</taxon>
        <taxon>Mucoromycota</taxon>
        <taxon>Glomeromycotina</taxon>
        <taxon>Glomeromycetes</taxon>
        <taxon>Diversisporales</taxon>
        <taxon>Diversisporaceae</taxon>
        <taxon>Diversispora</taxon>
    </lineage>
</organism>
<evidence type="ECO:0000256" key="5">
    <source>
        <dbReference type="ARBA" id="ARBA00022490"/>
    </source>
</evidence>
<dbReference type="GO" id="GO:0005783">
    <property type="term" value="C:endoplasmic reticulum"/>
    <property type="evidence" value="ECO:0007669"/>
    <property type="project" value="UniProtKB-SubCell"/>
</dbReference>
<dbReference type="Proteomes" id="UP000266861">
    <property type="component" value="Unassembled WGS sequence"/>
</dbReference>
<comment type="subcellular location">
    <subcellularLocation>
        <location evidence="2 12">Cytoplasm</location>
    </subcellularLocation>
    <subcellularLocation>
        <location evidence="1">Endoplasmic reticulum</location>
    </subcellularLocation>
    <subcellularLocation>
        <location evidence="3">Nucleus</location>
        <location evidence="3">Nucleolus</location>
    </subcellularLocation>
</comment>
<keyword evidence="10 12" id="KW-0687">Ribonucleoprotein</keyword>
<evidence type="ECO:0000256" key="10">
    <source>
        <dbReference type="ARBA" id="ARBA00023274"/>
    </source>
</evidence>
<dbReference type="Pfam" id="PF16969">
    <property type="entry name" value="SRP68"/>
    <property type="match status" value="1"/>
</dbReference>
<evidence type="ECO:0000256" key="3">
    <source>
        <dbReference type="ARBA" id="ARBA00004604"/>
    </source>
</evidence>
<protein>
    <recommendedName>
        <fullName evidence="11 12">Signal recognition particle subunit SRP68</fullName>
        <shortName evidence="12">SRP68</shortName>
    </recommendedName>
</protein>
<dbReference type="Gene3D" id="1.10.3450.40">
    <property type="entry name" value="Signal recognition particle, SRP68 subunit, RNA-binding domain"/>
    <property type="match status" value="1"/>
</dbReference>
<keyword evidence="6" id="KW-0256">Endoplasmic reticulum</keyword>
<evidence type="ECO:0000256" key="7">
    <source>
        <dbReference type="ARBA" id="ARBA00022884"/>
    </source>
</evidence>
<evidence type="ECO:0000313" key="14">
    <source>
        <dbReference type="Proteomes" id="UP000266861"/>
    </source>
</evidence>
<comment type="similarity">
    <text evidence="4 12">Belongs to the SRP68 family.</text>
</comment>
<dbReference type="GO" id="GO:0005829">
    <property type="term" value="C:cytosol"/>
    <property type="evidence" value="ECO:0007669"/>
    <property type="project" value="UniProtKB-ARBA"/>
</dbReference>
<dbReference type="InterPro" id="IPR038253">
    <property type="entry name" value="SRP68_N_sf"/>
</dbReference>
<reference evidence="13 14" key="1">
    <citation type="submission" date="2018-08" db="EMBL/GenBank/DDBJ databases">
        <title>Genome and evolution of the arbuscular mycorrhizal fungus Diversispora epigaea (formerly Glomus versiforme) and its bacterial endosymbionts.</title>
        <authorList>
            <person name="Sun X."/>
            <person name="Fei Z."/>
            <person name="Harrison M."/>
        </authorList>
    </citation>
    <scope>NUCLEOTIDE SEQUENCE [LARGE SCALE GENOMIC DNA]</scope>
    <source>
        <strain evidence="13 14">IT104</strain>
    </source>
</reference>
<keyword evidence="9" id="KW-0539">Nucleus</keyword>
<dbReference type="PIRSF" id="PIRSF038995">
    <property type="entry name" value="SRP68"/>
    <property type="match status" value="1"/>
</dbReference>
<gene>
    <name evidence="13" type="ORF">Glove_508g19</name>
</gene>
<dbReference type="InterPro" id="IPR034652">
    <property type="entry name" value="SRP68-RBD"/>
</dbReference>
<comment type="caution">
    <text evidence="13">The sequence shown here is derived from an EMBL/GenBank/DDBJ whole genome shotgun (WGS) entry which is preliminary data.</text>
</comment>
<dbReference type="STRING" id="1348612.A0A397GGE2"/>
<dbReference type="GO" id="GO:0005730">
    <property type="term" value="C:nucleolus"/>
    <property type="evidence" value="ECO:0007669"/>
    <property type="project" value="UniProtKB-SubCell"/>
</dbReference>
<evidence type="ECO:0000256" key="8">
    <source>
        <dbReference type="ARBA" id="ARBA00023135"/>
    </source>
</evidence>
<dbReference type="FunFam" id="1.10.3450.40:FF:000001">
    <property type="entry name" value="Signal recognition particle subunit SRP68"/>
    <property type="match status" value="1"/>
</dbReference>
<evidence type="ECO:0000256" key="1">
    <source>
        <dbReference type="ARBA" id="ARBA00004240"/>
    </source>
</evidence>
<dbReference type="PANTHER" id="PTHR12860">
    <property type="entry name" value="SIGNAL RECOGNITION PARTICLE 68 KDA PROTEIN"/>
    <property type="match status" value="1"/>
</dbReference>
<keyword evidence="7 12" id="KW-0694">RNA-binding</keyword>
<evidence type="ECO:0000256" key="6">
    <source>
        <dbReference type="ARBA" id="ARBA00022824"/>
    </source>
</evidence>
<name>A0A397GGE2_9GLOM</name>
<proteinExistence type="inferred from homology"/>
<keyword evidence="14" id="KW-1185">Reference proteome</keyword>
<evidence type="ECO:0000256" key="11">
    <source>
        <dbReference type="ARBA" id="ARBA00029498"/>
    </source>
</evidence>
<sequence length="621" mass="70728">MSNMEVDDPVKEQATSFSLDILSLINEARNTYGLRHQDYNRYRQYCMKKIYRLRVSLNFTHSKGRFANFKEITVDILNDIRYLHIALFDAERAWSYAMELKRESMSSGDTRKKHHLINRLKKAQKLSAQLEKLCSREAGKVDTRTVLDAQAYSALMSGYLLFEKQSFQAALDKFAAARTIYEKLSSAGTPHQETLCQSAIDDIDPNIRYCAYKLRIGTDSVSDVEDLVKTTIKKNKGVGLDLLEAEVESVLAQNRQVKAASITSISWRGNVIPLRNADLAICILKTREASTKLEEALNTNAEETTKMEMFDSLLEAYGDAERFAKNAVKEDATATAKVKSSKSEQISADLNYVYNYVSYNYLCRRIQRNLMLVDSLKKQLEDQKSSDDVGFISGKYQDIVKLYDNVLQSLNEINELSEVQNKLPLSQEVEAKIWYFKAWRTLYVASAYAVLNKELEAILLYERANEYNLQAKSSLSSLKPDKEDVLIISMENVDKLESLLRSHKVNAHAALNFYHSGDESDITEKMNELGIDEEKSKAGNKKDEMPLIEHLNQYPLNLSINNVNLINFPPEFTAIPAKPLFFDIASNYINYPSNLSQRAGRKQDGSGRLRGFFDSLWGTKK</sequence>
<dbReference type="OrthoDB" id="10255118at2759"/>
<accession>A0A397GGE2</accession>
<dbReference type="InterPro" id="IPR026258">
    <property type="entry name" value="SRP68"/>
</dbReference>
<dbReference type="CDD" id="cd15481">
    <property type="entry name" value="SRP68-RBD"/>
    <property type="match status" value="1"/>
</dbReference>
<keyword evidence="8 12" id="KW-0733">Signal recognition particle</keyword>
<evidence type="ECO:0000313" key="13">
    <source>
        <dbReference type="EMBL" id="RHZ50001.1"/>
    </source>
</evidence>
<evidence type="ECO:0000256" key="9">
    <source>
        <dbReference type="ARBA" id="ARBA00023242"/>
    </source>
</evidence>
<evidence type="ECO:0000256" key="4">
    <source>
        <dbReference type="ARBA" id="ARBA00009352"/>
    </source>
</evidence>
<keyword evidence="5 12" id="KW-0963">Cytoplasm</keyword>
<dbReference type="GO" id="GO:0008312">
    <property type="term" value="F:7S RNA binding"/>
    <property type="evidence" value="ECO:0007669"/>
    <property type="project" value="InterPro"/>
</dbReference>